<dbReference type="AlphaFoldDB" id="K0RYP3"/>
<dbReference type="Proteomes" id="UP000266841">
    <property type="component" value="Unassembled WGS sequence"/>
</dbReference>
<accession>K0RYP3</accession>
<sequence length="123" mass="14221">MRSSTVPSKAYQAETTEKPKFWLNRLDNLREISDAKKSKQVAFHASSAPAKQSDRDTDVAALTKYCSKRLFQRHGRRHDHKYYHVSKDEFYVKVDSDSGHEVDLDLPRGVCKKLFDEFDVGEV</sequence>
<name>K0RYP3_THAOC</name>
<feature type="non-terminal residue" evidence="1">
    <location>
        <position position="123"/>
    </location>
</feature>
<dbReference type="EMBL" id="AGNL01023985">
    <property type="protein sequence ID" value="EJK58913.1"/>
    <property type="molecule type" value="Genomic_DNA"/>
</dbReference>
<comment type="caution">
    <text evidence="1">The sequence shown here is derived from an EMBL/GenBank/DDBJ whole genome shotgun (WGS) entry which is preliminary data.</text>
</comment>
<reference evidence="1 2" key="1">
    <citation type="journal article" date="2012" name="Genome Biol.">
        <title>Genome and low-iron response of an oceanic diatom adapted to chronic iron limitation.</title>
        <authorList>
            <person name="Lommer M."/>
            <person name="Specht M."/>
            <person name="Roy A.S."/>
            <person name="Kraemer L."/>
            <person name="Andreson R."/>
            <person name="Gutowska M.A."/>
            <person name="Wolf J."/>
            <person name="Bergner S.V."/>
            <person name="Schilhabel M.B."/>
            <person name="Klostermeier U.C."/>
            <person name="Beiko R.G."/>
            <person name="Rosenstiel P."/>
            <person name="Hippler M."/>
            <person name="Laroche J."/>
        </authorList>
    </citation>
    <scope>NUCLEOTIDE SEQUENCE [LARGE SCALE GENOMIC DNA]</scope>
    <source>
        <strain evidence="1 2">CCMP1005</strain>
    </source>
</reference>
<evidence type="ECO:0000313" key="1">
    <source>
        <dbReference type="EMBL" id="EJK58913.1"/>
    </source>
</evidence>
<gene>
    <name evidence="1" type="ORF">THAOC_20924</name>
</gene>
<proteinExistence type="predicted"/>
<keyword evidence="2" id="KW-1185">Reference proteome</keyword>
<evidence type="ECO:0000313" key="2">
    <source>
        <dbReference type="Proteomes" id="UP000266841"/>
    </source>
</evidence>
<protein>
    <submittedName>
        <fullName evidence="1">Uncharacterized protein</fullName>
    </submittedName>
</protein>
<organism evidence="1 2">
    <name type="scientific">Thalassiosira oceanica</name>
    <name type="common">Marine diatom</name>
    <dbReference type="NCBI Taxonomy" id="159749"/>
    <lineage>
        <taxon>Eukaryota</taxon>
        <taxon>Sar</taxon>
        <taxon>Stramenopiles</taxon>
        <taxon>Ochrophyta</taxon>
        <taxon>Bacillariophyta</taxon>
        <taxon>Coscinodiscophyceae</taxon>
        <taxon>Thalassiosirophycidae</taxon>
        <taxon>Thalassiosirales</taxon>
        <taxon>Thalassiosiraceae</taxon>
        <taxon>Thalassiosira</taxon>
    </lineage>
</organism>